<dbReference type="EMBL" id="KL198008">
    <property type="protein sequence ID" value="KDQ27864.1"/>
    <property type="molecule type" value="Genomic_DNA"/>
</dbReference>
<feature type="compositionally biased region" description="Basic and acidic residues" evidence="1">
    <location>
        <begin position="121"/>
        <end position="131"/>
    </location>
</feature>
<evidence type="ECO:0000313" key="3">
    <source>
        <dbReference type="EMBL" id="KDQ27864.1"/>
    </source>
</evidence>
<dbReference type="InParanoid" id="A0A067NJ75"/>
<evidence type="ECO:0000256" key="2">
    <source>
        <dbReference type="SAM" id="Phobius"/>
    </source>
</evidence>
<dbReference type="Proteomes" id="UP000027073">
    <property type="component" value="Unassembled WGS sequence"/>
</dbReference>
<proteinExistence type="predicted"/>
<evidence type="ECO:0000313" key="4">
    <source>
        <dbReference type="Proteomes" id="UP000027073"/>
    </source>
</evidence>
<keyword evidence="2" id="KW-1133">Transmembrane helix</keyword>
<accession>A0A067NJ75</accession>
<sequence>MVDSQDETDSGKDTLVDGQLTIKIPNPKTYMARQSAWIAPLSIACPSVIVFYLPAIIALGRQAENAGTPHCRLRPTVAFQDVIVCDRNLPVCNHCSEDDDAECNYTPKKRHKATAEQVSAQDHDAHSHKAESSPTSESVHHDGLAESKRAHTFYGQNVATRNGESPQPPILGGVEGSPDLDKPIQSQTGRFTADYLQSKSQYAGPLPVIAPKPSSLGDSSLSFISHAFAPGQGIIVNSTYVQPWSHPSFSPLPESILQRLGSVDSSEMPNRETFDDNIASFLGDLLPELRDTACLPPDIYLSMSRSLVANDLSKLPARLRDWISINHIRSGSSKGSLLLVPRDSIFQAADTEVTRLLKAYRDSVDGSNGSDDEFNDTNVLINFVRTNQSKTAAFERLLVRNQLYDVLAYAHRSHGPPPSMLFELRKAAIAYVTWPMIEIFIRLCPLCNNRAKRLASAGKSEAPVEAS</sequence>
<reference evidence="4" key="1">
    <citation type="journal article" date="2014" name="Proc. Natl. Acad. Sci. U.S.A.">
        <title>Extensive sampling of basidiomycete genomes demonstrates inadequacy of the white-rot/brown-rot paradigm for wood decay fungi.</title>
        <authorList>
            <person name="Riley R."/>
            <person name="Salamov A.A."/>
            <person name="Brown D.W."/>
            <person name="Nagy L.G."/>
            <person name="Floudas D."/>
            <person name="Held B.W."/>
            <person name="Levasseur A."/>
            <person name="Lombard V."/>
            <person name="Morin E."/>
            <person name="Otillar R."/>
            <person name="Lindquist E.A."/>
            <person name="Sun H."/>
            <person name="LaButti K.M."/>
            <person name="Schmutz J."/>
            <person name="Jabbour D."/>
            <person name="Luo H."/>
            <person name="Baker S.E."/>
            <person name="Pisabarro A.G."/>
            <person name="Walton J.D."/>
            <person name="Blanchette R.A."/>
            <person name="Henrissat B."/>
            <person name="Martin F."/>
            <person name="Cullen D."/>
            <person name="Hibbett D.S."/>
            <person name="Grigoriev I.V."/>
        </authorList>
    </citation>
    <scope>NUCLEOTIDE SEQUENCE [LARGE SCALE GENOMIC DNA]</scope>
    <source>
        <strain evidence="4">PC15</strain>
    </source>
</reference>
<evidence type="ECO:0000256" key="1">
    <source>
        <dbReference type="SAM" id="MobiDB-lite"/>
    </source>
</evidence>
<keyword evidence="2" id="KW-0472">Membrane</keyword>
<feature type="transmembrane region" description="Helical" evidence="2">
    <location>
        <begin position="37"/>
        <end position="59"/>
    </location>
</feature>
<keyword evidence="2" id="KW-0812">Transmembrane</keyword>
<dbReference type="AlphaFoldDB" id="A0A067NJ75"/>
<feature type="region of interest" description="Disordered" evidence="1">
    <location>
        <begin position="112"/>
        <end position="143"/>
    </location>
</feature>
<dbReference type="OrthoDB" id="39175at2759"/>
<name>A0A067NJ75_PLEO1</name>
<gene>
    <name evidence="3" type="ORF">PLEOSDRAFT_1041663</name>
</gene>
<organism evidence="3 4">
    <name type="scientific">Pleurotus ostreatus (strain PC15)</name>
    <name type="common">Oyster mushroom</name>
    <dbReference type="NCBI Taxonomy" id="1137138"/>
    <lineage>
        <taxon>Eukaryota</taxon>
        <taxon>Fungi</taxon>
        <taxon>Dikarya</taxon>
        <taxon>Basidiomycota</taxon>
        <taxon>Agaricomycotina</taxon>
        <taxon>Agaricomycetes</taxon>
        <taxon>Agaricomycetidae</taxon>
        <taxon>Agaricales</taxon>
        <taxon>Pleurotineae</taxon>
        <taxon>Pleurotaceae</taxon>
        <taxon>Pleurotus</taxon>
    </lineage>
</organism>
<protein>
    <submittedName>
        <fullName evidence="3">Uncharacterized protein</fullName>
    </submittedName>
</protein>
<dbReference type="HOGENOM" id="CLU_605571_0_0_1"/>
<dbReference type="VEuPathDB" id="FungiDB:PLEOSDRAFT_1041663"/>